<dbReference type="Proteomes" id="UP000245712">
    <property type="component" value="Unassembled WGS sequence"/>
</dbReference>
<reference evidence="5 6" key="1">
    <citation type="submission" date="2018-05" db="EMBL/GenBank/DDBJ databases">
        <title>Genomic Encyclopedia of Type Strains, Phase IV (KMG-V): Genome sequencing to study the core and pangenomes of soil and plant-associated prokaryotes.</title>
        <authorList>
            <person name="Whitman W."/>
        </authorList>
    </citation>
    <scope>NUCLEOTIDE SEQUENCE [LARGE SCALE GENOMIC DNA]</scope>
    <source>
        <strain evidence="5 6">SCZa-39</strain>
    </source>
</reference>
<evidence type="ECO:0000256" key="3">
    <source>
        <dbReference type="ARBA" id="ARBA00022723"/>
    </source>
</evidence>
<evidence type="ECO:0000256" key="1">
    <source>
        <dbReference type="ARBA" id="ARBA00001946"/>
    </source>
</evidence>
<dbReference type="InterPro" id="IPR051121">
    <property type="entry name" value="FAH"/>
</dbReference>
<dbReference type="InterPro" id="IPR011234">
    <property type="entry name" value="Fumarylacetoacetase-like_C"/>
</dbReference>
<dbReference type="InterPro" id="IPR036663">
    <property type="entry name" value="Fumarylacetoacetase_C_sf"/>
</dbReference>
<keyword evidence="6" id="KW-1185">Reference proteome</keyword>
<sequence length="287" mass="30567">MKLVRWGSKGAEKPGVIDGEGRVRDLSSVVPDVAGKGLGAAALRELAALDLAALPLVPAGTRLGPCVGGVGKIVCVGLNYSDHAAESNMPVPKEPVLFLKATSAITGPDDDVLIAPGAKKVDWEVELGVVIGEPARNVSRERALDHVAGYCVVNDVSEREWQIERGGQWDKGKGYDTFAPLGPWLVTRDEIADPQALDMWLEVDGKRYQNGNTRTMIFDVATLVSYISQFMSLQPGDVISTGTPPGVGMGQKPEPVYLRAGQTMRLAVSGLGEQRQRLVAEQGGQAQ</sequence>
<dbReference type="GO" id="GO:0016829">
    <property type="term" value="F:lyase activity"/>
    <property type="evidence" value="ECO:0007669"/>
    <property type="project" value="UniProtKB-KW"/>
</dbReference>
<protein>
    <submittedName>
        <fullName evidence="5">Ureidoglycolate lyase/2,4-diketo-3-deoxy-L-fuconate hydrolase</fullName>
    </submittedName>
</protein>
<evidence type="ECO:0000313" key="5">
    <source>
        <dbReference type="EMBL" id="PVX86347.1"/>
    </source>
</evidence>
<keyword evidence="5" id="KW-0456">Lyase</keyword>
<keyword evidence="3" id="KW-0479">Metal-binding</keyword>
<evidence type="ECO:0000313" key="6">
    <source>
        <dbReference type="Proteomes" id="UP000245712"/>
    </source>
</evidence>
<dbReference type="RefSeq" id="WP_116609794.1">
    <property type="nucleotide sequence ID" value="NZ_CAJZAT010000181.1"/>
</dbReference>
<dbReference type="GO" id="GO:0016787">
    <property type="term" value="F:hydrolase activity"/>
    <property type="evidence" value="ECO:0007669"/>
    <property type="project" value="UniProtKB-KW"/>
</dbReference>
<comment type="cofactor">
    <cofactor evidence="1">
        <name>Mg(2+)</name>
        <dbReference type="ChEBI" id="CHEBI:18420"/>
    </cofactor>
</comment>
<accession>A0ABX5KX59</accession>
<feature type="domain" description="Fumarylacetoacetase-like C-terminal" evidence="4">
    <location>
        <begin position="72"/>
        <end position="278"/>
    </location>
</feature>
<comment type="caution">
    <text evidence="5">The sequence shown here is derived from an EMBL/GenBank/DDBJ whole genome shotgun (WGS) entry which is preliminary data.</text>
</comment>
<proteinExistence type="inferred from homology"/>
<dbReference type="PANTHER" id="PTHR42796">
    <property type="entry name" value="FUMARYLACETOACETATE HYDROLASE DOMAIN-CONTAINING PROTEIN 2A-RELATED"/>
    <property type="match status" value="1"/>
</dbReference>
<dbReference type="Pfam" id="PF01557">
    <property type="entry name" value="FAA_hydrolase"/>
    <property type="match status" value="1"/>
</dbReference>
<dbReference type="SUPFAM" id="SSF56529">
    <property type="entry name" value="FAH"/>
    <property type="match status" value="1"/>
</dbReference>
<gene>
    <name evidence="5" type="ORF">C7402_102183</name>
</gene>
<evidence type="ECO:0000256" key="2">
    <source>
        <dbReference type="ARBA" id="ARBA00010211"/>
    </source>
</evidence>
<dbReference type="EMBL" id="QEOB01000002">
    <property type="protein sequence ID" value="PVX86347.1"/>
    <property type="molecule type" value="Genomic_DNA"/>
</dbReference>
<keyword evidence="5" id="KW-0378">Hydrolase</keyword>
<dbReference type="Gene3D" id="3.90.850.10">
    <property type="entry name" value="Fumarylacetoacetase-like, C-terminal domain"/>
    <property type="match status" value="1"/>
</dbReference>
<organism evidence="5 6">
    <name type="scientific">Paraburkholderia unamae</name>
    <dbReference type="NCBI Taxonomy" id="219649"/>
    <lineage>
        <taxon>Bacteria</taxon>
        <taxon>Pseudomonadati</taxon>
        <taxon>Pseudomonadota</taxon>
        <taxon>Betaproteobacteria</taxon>
        <taxon>Burkholderiales</taxon>
        <taxon>Burkholderiaceae</taxon>
        <taxon>Paraburkholderia</taxon>
    </lineage>
</organism>
<comment type="similarity">
    <text evidence="2">Belongs to the FAH family.</text>
</comment>
<dbReference type="PANTHER" id="PTHR42796:SF4">
    <property type="entry name" value="FUMARYLACETOACETATE HYDROLASE DOMAIN-CONTAINING PROTEIN 2A"/>
    <property type="match status" value="1"/>
</dbReference>
<evidence type="ECO:0000259" key="4">
    <source>
        <dbReference type="Pfam" id="PF01557"/>
    </source>
</evidence>
<name>A0ABX5KX59_9BURK</name>